<comment type="caution">
    <text evidence="2">The sequence shown here is derived from an EMBL/GenBank/DDBJ whole genome shotgun (WGS) entry which is preliminary data.</text>
</comment>
<organism evidence="2 3">
    <name type="scientific">Acrasis kona</name>
    <dbReference type="NCBI Taxonomy" id="1008807"/>
    <lineage>
        <taxon>Eukaryota</taxon>
        <taxon>Discoba</taxon>
        <taxon>Heterolobosea</taxon>
        <taxon>Tetramitia</taxon>
        <taxon>Eutetramitia</taxon>
        <taxon>Acrasidae</taxon>
        <taxon>Acrasis</taxon>
    </lineage>
</organism>
<evidence type="ECO:0000256" key="1">
    <source>
        <dbReference type="SAM" id="MobiDB-lite"/>
    </source>
</evidence>
<protein>
    <submittedName>
        <fullName evidence="2">Uncharacterized protein</fullName>
    </submittedName>
</protein>
<dbReference type="EMBL" id="JAOPGA020000901">
    <property type="protein sequence ID" value="KAL0482857.1"/>
    <property type="molecule type" value="Genomic_DNA"/>
</dbReference>
<feature type="region of interest" description="Disordered" evidence="1">
    <location>
        <begin position="189"/>
        <end position="232"/>
    </location>
</feature>
<feature type="compositionally biased region" description="Pro residues" evidence="1">
    <location>
        <begin position="77"/>
        <end position="86"/>
    </location>
</feature>
<feature type="compositionally biased region" description="Polar residues" evidence="1">
    <location>
        <begin position="30"/>
        <end position="40"/>
    </location>
</feature>
<feature type="compositionally biased region" description="Polar residues" evidence="1">
    <location>
        <begin position="87"/>
        <end position="96"/>
    </location>
</feature>
<feature type="compositionally biased region" description="Polar residues" evidence="1">
    <location>
        <begin position="135"/>
        <end position="144"/>
    </location>
</feature>
<keyword evidence="3" id="KW-1185">Reference proteome</keyword>
<proteinExistence type="predicted"/>
<evidence type="ECO:0000313" key="3">
    <source>
        <dbReference type="Proteomes" id="UP001431209"/>
    </source>
</evidence>
<name>A0AAW2Z2N5_9EUKA</name>
<dbReference type="Proteomes" id="UP001431209">
    <property type="component" value="Unassembled WGS sequence"/>
</dbReference>
<sequence length="465" mass="52969">MTNIESMSLDDIVRFVENKYNVSITISDVAPSSNNFNQRQPLPARSVKSSFSQPQQAQQPSRSINQPIPVVQTPAPSYQPTPPLPSAPSTVNTQPKISPRGQPSYQPTPQITQTPAPAKPTENAPQRKGSVLDRWNNTQDTQKISPGLEEARRLTAHVSVKERREEIEKLLKQVEGKFSENDFASIAREEQERQRQAMLKQQQEEARAAQLLKQQQQQQGANARRPPVPVKNENEEPAMLNVPDNLMYSLQINTVLELLAMRQWRQAEDQLRQLEPHVQVGTKEDIFIKVVWSVYYNNYGVDLANQNNFRDAYNMVMHAKQLCERLTLKNFQYIDHEYSYWAVLLNTQAIIAQTFHRENKHNECAKVHTNAYDALMGVLKNTNPNSPPTMNKKKMYAVNAIIFGIHAMDKNLLHSGVDLLYPFVATNRELGTLLGHGYKNIGILELKANNNDMAKKWFDAAMSLY</sequence>
<reference evidence="2 3" key="1">
    <citation type="submission" date="2024-03" db="EMBL/GenBank/DDBJ databases">
        <title>The Acrasis kona genome and developmental transcriptomes reveal deep origins of eukaryotic multicellular pathways.</title>
        <authorList>
            <person name="Sheikh S."/>
            <person name="Fu C.-J."/>
            <person name="Brown M.W."/>
            <person name="Baldauf S.L."/>
        </authorList>
    </citation>
    <scope>NUCLEOTIDE SEQUENCE [LARGE SCALE GENOMIC DNA]</scope>
    <source>
        <strain evidence="2 3">ATCC MYA-3509</strain>
    </source>
</reference>
<feature type="compositionally biased region" description="Low complexity" evidence="1">
    <location>
        <begin position="208"/>
        <end position="219"/>
    </location>
</feature>
<feature type="compositionally biased region" description="Low complexity" evidence="1">
    <location>
        <begin position="102"/>
        <end position="121"/>
    </location>
</feature>
<feature type="compositionally biased region" description="Low complexity" evidence="1">
    <location>
        <begin position="49"/>
        <end position="63"/>
    </location>
</feature>
<evidence type="ECO:0000313" key="2">
    <source>
        <dbReference type="EMBL" id="KAL0482857.1"/>
    </source>
</evidence>
<feature type="region of interest" description="Disordered" evidence="1">
    <location>
        <begin position="30"/>
        <end position="145"/>
    </location>
</feature>
<gene>
    <name evidence="2" type="ORF">AKO1_014150</name>
</gene>
<dbReference type="AlphaFoldDB" id="A0AAW2Z2N5"/>
<accession>A0AAW2Z2N5</accession>